<evidence type="ECO:0000256" key="2">
    <source>
        <dbReference type="ARBA" id="ARBA00004430"/>
    </source>
</evidence>
<dbReference type="Pfam" id="PF12775">
    <property type="entry name" value="AAA_7"/>
    <property type="match status" value="1"/>
</dbReference>
<evidence type="ECO:0000256" key="12">
    <source>
        <dbReference type="ARBA" id="ARBA00023017"/>
    </source>
</evidence>
<evidence type="ECO:0000256" key="4">
    <source>
        <dbReference type="ARBA" id="ARBA00011655"/>
    </source>
</evidence>
<sequence length="4246" mass="489419">MNHFTPIPPIPSNSNKRIKIIEEDQEDNEATLENNELYSEYNNNNNNNNNFYMQPSELAKKNSPFKFIEYIQQHPETNEFIYCNIIKPKIAKGQPSYNPYNLEVVEYSNIDRSSHFYTLSAKGATMFDKNNHAEFTPLDQWLREYDLFHKLLKIPFFARYRLWKVFKQWKSYIFHVKIEQAKKKLSHKLFIVHPILRDALLEVRKEAVEISGKKLLVEIKEKNIELSFFINKQKEWLQKIQADVLKTWENKIRVIVEDASKKCLEEQGFEVDMDDYKDDDDDDDDSDENKEDKTNNEKNENEKNTDNDSESQDEKKVQKEKKQMTFTEQAARRTECRRLKRFVKLVDYITINTLHVLILDSTRSLLGYIFNGCTDDDVSFQNKSQKNDDEDDDMYIDNNVSESNTLLKYNSSSQQLDESDQMSNNIQIGGVIVGKEVKTSDLIKCGFQNFFNIMTELKRQSINIYMDLIEEYDDPISLKIYLEEQKKLEMKEKTVEKQKEENDAVVKPEQENANEDEKKKQNNIEKKLVENKPEILSIFHIELLLNTVAPDRNLYFNPPLMDFINSYDNIIKLFISLIESFQLLSNTIPYLEDSYVFDENDGEDADSIEGSSVVSIILDDNYFRELVGRIRGVFVGVFDNAFNWMKQWEGVRNMWVENESFKEIDVQKLLEVYKPPDFMNDDEKQNEIAEGEEGEGEKEGKGEEDMEVEEEEKEGEGDEGDKQGNVDVDDVPDDEKEIPKSKFVDYFEDALKKYSHQLEEMEAIPILTEINNVCIDTTNLKKELIPSPQRCFSEVSRILPNISKDKNEGLLTQLQDWIRTLNDQPKSVEQFVEYLGSLDYIKRSMRSVEYRFNEVTRLFNLMEEYNISSNLSTDFALFQTLAPTVQQLNEVIEMAIDTKEDNISKFSTELEKNYSELLNEVLEIRNKVQEPLILNQSSKCENILQLLDALSDGIQKLEDKKCKFEEWEKLFIAENPNLEKQQQPKTENKELDEKKEILMETKTEVELKRTLWKSIENWKKQSKEWKTCQFDTLDTEDMNTQIQALLKTIYTLDKGLPPNDVVPYLRDMVKEIWSIYPTIVDLRNPALKQRHWDKIQEVIGKIINKEEEFNLGKLIEENIFDFREEISNISSQASSEMALEEMLNKLIKLWNDTEFQIQPYRDYKDVFLLIGIEEIQTQLEDSQVTIATIKGSRHIGPIKNEVEKWDKQLTLFADTLDAWLNCQRNWRYLESIFSAPDIQRQLPDESKMFSQVDRCWKEVMRKVARNPNAMKAGTAPGLLETMEQNNILLDKIQKCLEDYLESKRLLFPRFYFLSNEELLEILSQTRNPQAVQPHLGKCFDSIKSLEFGSEPKSIDIFAMNSPEGERVSFGKTLKARGNVESWLGSVEEGMVSVLKKLIKAALNEYDEQDKNEWIMNHCGMVVLTVSQIIWCRDVTECIESGNPGEELNRMYESSVQNLNNLASVVRGDLTKLQRSIFSALITTDVHARDIVQNLIDEKCSSSSDFVWSKQLRYYWDVNADTCIIKMSTSVFNYGYEYLGCSPRLVITPLTDRCYLTLTGAINLNLGGSPVGPAGTGKTETVKDLSKALARQCVVFNCSDGLDYKMMGKMFAGLAQSGAWCCFDEFNRIDIEVLSVIAQQLLSITHAKMAHLTKFMFEGREIRLIDTCCSFITMNPGYAGRTELPDNLKALFRPIAMMIPDYGLIAEIILYSEGFENAKSLSGKVVNLYKLCSEQLSQQDHYDFGMRAVKSVLVMAGTLKRANPDLTEDVVLIRSLRDSNIPKFIAEDIPLFRGILQDLFPGIIIPDVDFGEIMSMVKEVMEEEKLKCTDTVLERIIQLYDTMNVRHGVMLVGPTGGGKTTAYEVLAKAKTKLKEKAEAENWPKASELEKVKMWVLNPKCVTMAELYGEFNLNTMEWRDGLVGYFIREQVADTSKDEKWTVFDGPVDALWIENMNSVLDDNKLLCLNNGERIRLNNTQHLVFEVADLAVASPATVSRCGMVYIDSDVLGWRPYTQTWLSKLPENITDDLKAYIYNLFENYIDSGLRFVRRNCKEYIPSTDFNLVTSLCKLYHSFIVHQEVNFKLNKKDIKSILAYLFLFCYIWSLGGNLADGYQDAFDTFLKDMLENVPINEIHIPNTENLFSYYIDFKKKSFVPWENMVPTFEYNSEIPYFQMIVPTPDTVKYTYLLKMLLNANYPVLFTGKTGVGKSVTIQDLISKTCREHSYIQININFSAQTTSSMTQEMIEIKLEKKRKNIFGAPGNSKIILFVDDLNMPKLDTYGSQPPIELLRQYIGSGGFYDREKLSWKIVQDVSVVAACAPPGGGRNNITPRLIRYFNLLSLPNQSELSLNKIFKSILEGFLKPFSDEINSVCDAIIHSTIEIYERMCKELLPTPTKSHYTFNLRDLSKVIQGILQVTHKSIETKLDIVKLFCHESARVFQDRLIDDTDRIYFNNLLSELVDKNFNIQFTPESLMQQPIFFGDFMKPGVPVDERVYVEINDLNALNSVLEDYLEEYNVMLSKNMRLIFFLDAKQHISRIARILRQPRGNAMLVGIGGTGKQSLTRLACHISDYKCHQIELTRTYGMDEWREDIKKLYRLAGVENKNTVFLITDTQIKCETFLEDINNILNTGEIPNLFEFEEREKIIGDLRPVARDNGLNEDRDSVLQFFTNRVRDNLHIVFGTSPVGDSFRNRCRMFPSLVNCCTIDWFDEWPKDALLSVSKKFLEYTDLGSDEMKEKISEMCVEIHASVSEMSKLFYEELRRHYYTTPVSYLELINLYIVMLQEKRKELSAQRDRLKNGLDKLNETNEMVANMQVELEQLQPVLVSKTADVESLMVQISKDQEVADGVRKVVSEEEAVVREKASQTQAIADEAQKDLDEALPALEAAYKALDALDKKDIAELKVFTKPPDLVLSVMEAICILFKVKPDWDSSKKLLGDPQIMKKMIEFDKDNIPETTTKKLKKYIENPSFTPENVEKVSKACKSMCMWVIALDKYSHIFREVQPKRKRLEEAQDALKITQAKLAEKTAALKQVEDQLNDLKQSFENSNAEKQELINKKEETTRRLERASKLTLALADEQERWIQSVDSLNNQIEALNGNVFLAAACVAYYGAFTSTYRQKLVKRWIDRCQELDIPILESFNLIDTLSDQVMVREWNMQGLPSDTLSTENGILVTRGRRWPLMIDPQGQANRWIRSREGSDLQVIKLSEPKFLRSLENAIRTGLPVLLEDVGETLDSALEPLLLKQTVRQGGRTLMKLGDSYVEYDKNFKLYITTKLPNPHYLPEICIKVTIINFTVTREGLEGQLLADVVKIERAELEEQRNELIVNISNDKKQLRDIEEKILRLLFNSEGNILDDEELINTLNKSKITSAAIQQRVQQSEVTEQEINAAREKYLPVSIRGAIIYFVVANLAEIDPMYQFSLKYFKNLFNLCIKGMTRDPNLDVHITNMCKKITYTIFSNVSRGLFERHKLIFSFMICVEILKEDKLITDDEWNFFLRGAISQAAPAPKPAVNWLSESVWHEVLNLSESLPDLQFVESTLQKYPTEWNDFMISEEPFESILPDEKEKELSDIQKLIIVKVLREELVVSSIISFIKKNIGKEFIDSIPLDISLIYKDTSYQTPLIFILSTGSDPTQILVKFSQSKEIKYENRLHIISLGQGQGPIAENLVRKAQTTGDWVFLQNCHLAKSWMNRLESIVKELSENPDGINPDFRLYLSSMPSNIFPIAVLQEGVKVTNEPPKGLKANLARSFADIDQDTYEGCVQNASKYKKLLFGICFFNAVIHERKKFGPLGWNILYDWSTADLEVSITILKNMMNDYKLIQWDALLYLTGEITFGGRVTDDWDRRALKCILRKYYCHEILEDKYLLSPNGVYYVPVENDLEQIKKYVDSLPYTEDPSVFGMHENANISYQIQETKRVIKTIVDIQPRLVTSGSGKSNEDIVTDLANAMLSDWPSPLVIEMPMSQSTSSLKFMNSGVTEMMKFLFQKDENGRILNSLSTVLSQECVRFNKLLNTVKVSLENLIKAIKGFVVMSQELESVFDSLLNNEVPHAWSTVAYLSLKPLGGWVTDLHRRITFMADWIENGQPKTFWLPGFFFPQGFLTGTLQNHARKYNIPIDTLKFAYEIVPTNDDGTLVEDPNSTNEDGVLVEGLFIEGAHYDKETKLLQDSYPMEMNSLMPIIRFLPTEHDQNEPNQYVCPLYKTSDRAGTLSTTGHSTNFIVAVNLPSDKSPDFWISRGVALLCQPD</sequence>
<dbReference type="GO" id="GO:0051959">
    <property type="term" value="F:dynein light intermediate chain binding"/>
    <property type="evidence" value="ECO:0007669"/>
    <property type="project" value="InterPro"/>
</dbReference>
<dbReference type="GO" id="GO:0005930">
    <property type="term" value="C:axoneme"/>
    <property type="evidence" value="ECO:0007669"/>
    <property type="project" value="UniProtKB-SubCell"/>
</dbReference>
<evidence type="ECO:0000256" key="3">
    <source>
        <dbReference type="ARBA" id="ARBA00008887"/>
    </source>
</evidence>
<dbReference type="Pfam" id="PF08393">
    <property type="entry name" value="DHC_N2"/>
    <property type="match status" value="1"/>
</dbReference>
<dbReference type="GO" id="GO:0030286">
    <property type="term" value="C:dynein complex"/>
    <property type="evidence" value="ECO:0007669"/>
    <property type="project" value="UniProtKB-KW"/>
</dbReference>
<dbReference type="Gene3D" id="1.20.1270.280">
    <property type="match status" value="1"/>
</dbReference>
<dbReference type="FunFam" id="1.10.287.2620:FF:000001">
    <property type="entry name" value="Cytoplasmic dynein heavy chain 1"/>
    <property type="match status" value="1"/>
</dbReference>
<dbReference type="Pfam" id="PF12780">
    <property type="entry name" value="AAA_8"/>
    <property type="match status" value="1"/>
</dbReference>
<evidence type="ECO:0000313" key="22">
    <source>
        <dbReference type="EMBL" id="ORY73481.1"/>
    </source>
</evidence>
<keyword evidence="23" id="KW-1185">Reference proteome</keyword>
<dbReference type="Pfam" id="PF17857">
    <property type="entry name" value="AAA_lid_1"/>
    <property type="match status" value="1"/>
</dbReference>
<dbReference type="Pfam" id="PF18198">
    <property type="entry name" value="AAA_lid_11"/>
    <property type="match status" value="1"/>
</dbReference>
<feature type="region of interest" description="Disordered" evidence="20">
    <location>
        <begin position="273"/>
        <end position="328"/>
    </location>
</feature>
<evidence type="ECO:0000256" key="10">
    <source>
        <dbReference type="ARBA" id="ARBA00022840"/>
    </source>
</evidence>
<dbReference type="Gene3D" id="1.20.140.100">
    <property type="entry name" value="Dynein heavy chain, N-terminal domain 2"/>
    <property type="match status" value="1"/>
</dbReference>
<keyword evidence="7" id="KW-0493">Microtubule</keyword>
<keyword evidence="10" id="KW-0067">ATP-binding</keyword>
<dbReference type="FunFam" id="3.40.50.300:FF:000362">
    <property type="entry name" value="Dynein, axonemal, heavy chain 6"/>
    <property type="match status" value="1"/>
</dbReference>
<keyword evidence="12" id="KW-0243">Dynein</keyword>
<keyword evidence="13 19" id="KW-0175">Coiled coil</keyword>
<evidence type="ECO:0000256" key="16">
    <source>
        <dbReference type="ARBA" id="ARBA00023212"/>
    </source>
</evidence>
<dbReference type="InterPro" id="IPR027417">
    <property type="entry name" value="P-loop_NTPase"/>
</dbReference>
<dbReference type="SUPFAM" id="SSF52540">
    <property type="entry name" value="P-loop containing nucleoside triphosphate hydrolases"/>
    <property type="match status" value="4"/>
</dbReference>
<dbReference type="InterPro" id="IPR024317">
    <property type="entry name" value="Dynein_heavy_chain_D4_dom"/>
</dbReference>
<dbReference type="Pfam" id="PF12774">
    <property type="entry name" value="AAA_6"/>
    <property type="match status" value="1"/>
</dbReference>
<dbReference type="Gene3D" id="1.10.287.2620">
    <property type="match status" value="1"/>
</dbReference>
<dbReference type="FunFam" id="1.10.8.720:FF:000001">
    <property type="entry name" value="dynein heavy chain 7, axonemal"/>
    <property type="match status" value="1"/>
</dbReference>
<keyword evidence="17" id="KW-0966">Cell projection</keyword>
<dbReference type="Gene3D" id="1.20.920.30">
    <property type="match status" value="1"/>
</dbReference>
<keyword evidence="16" id="KW-0206">Cytoskeleton</keyword>
<dbReference type="GO" id="GO:0007018">
    <property type="term" value="P:microtubule-based movement"/>
    <property type="evidence" value="ECO:0007669"/>
    <property type="project" value="InterPro"/>
</dbReference>
<evidence type="ECO:0000256" key="7">
    <source>
        <dbReference type="ARBA" id="ARBA00022701"/>
    </source>
</evidence>
<comment type="subcellular location">
    <subcellularLocation>
        <location evidence="1">Cell projection</location>
        <location evidence="1">Cilium</location>
        <location evidence="1">Flagellum</location>
    </subcellularLocation>
    <subcellularLocation>
        <location evidence="2">Cytoplasm</location>
        <location evidence="2">Cytoskeleton</location>
        <location evidence="2">Cilium axoneme</location>
    </subcellularLocation>
</comment>
<dbReference type="InterPro" id="IPR041658">
    <property type="entry name" value="AAA_lid_11"/>
</dbReference>
<reference evidence="22 23" key="1">
    <citation type="submission" date="2016-08" db="EMBL/GenBank/DDBJ databases">
        <title>A Parts List for Fungal Cellulosomes Revealed by Comparative Genomics.</title>
        <authorList>
            <consortium name="DOE Joint Genome Institute"/>
            <person name="Haitjema C.H."/>
            <person name="Gilmore S.P."/>
            <person name="Henske J.K."/>
            <person name="Solomon K.V."/>
            <person name="De Groot R."/>
            <person name="Kuo A."/>
            <person name="Mondo S.J."/>
            <person name="Salamov A.A."/>
            <person name="Labutti K."/>
            <person name="Zhao Z."/>
            <person name="Chiniquy J."/>
            <person name="Barry K."/>
            <person name="Brewer H.M."/>
            <person name="Purvine S.O."/>
            <person name="Wright A.T."/>
            <person name="Boxma B."/>
            <person name="Van Alen T."/>
            <person name="Hackstein J.H."/>
            <person name="Baker S.E."/>
            <person name="Grigoriev I.V."/>
            <person name="O'Malley M.A."/>
        </authorList>
    </citation>
    <scope>NUCLEOTIDE SEQUENCE [LARGE SCALE GENOMIC DNA]</scope>
    <source>
        <strain evidence="22 23">G1</strain>
    </source>
</reference>
<dbReference type="STRING" id="1754190.A0A1Y2EPG6"/>
<dbReference type="GO" id="GO:0005874">
    <property type="term" value="C:microtubule"/>
    <property type="evidence" value="ECO:0007669"/>
    <property type="project" value="UniProtKB-KW"/>
</dbReference>
<feature type="coiled-coil region" evidence="19">
    <location>
        <begin position="3307"/>
        <end position="3341"/>
    </location>
</feature>
<feature type="coiled-coil region" evidence="19">
    <location>
        <begin position="2779"/>
        <end position="2806"/>
    </location>
</feature>
<keyword evidence="9" id="KW-0547">Nucleotide-binding</keyword>
<feature type="compositionally biased region" description="Acidic residues" evidence="20">
    <location>
        <begin position="273"/>
        <end position="289"/>
    </location>
</feature>
<evidence type="ECO:0000256" key="15">
    <source>
        <dbReference type="ARBA" id="ARBA00023175"/>
    </source>
</evidence>
<feature type="coiled-coil region" evidence="19">
    <location>
        <begin position="907"/>
        <end position="960"/>
    </location>
</feature>
<evidence type="ECO:0000256" key="6">
    <source>
        <dbReference type="ARBA" id="ARBA00022490"/>
    </source>
</evidence>
<dbReference type="FunFam" id="3.40.50.300:FF:002429">
    <property type="entry name" value="Dynein heavy chain, putative"/>
    <property type="match status" value="1"/>
</dbReference>
<dbReference type="InterPro" id="IPR043157">
    <property type="entry name" value="Dynein_AAA1S"/>
</dbReference>
<dbReference type="FunFam" id="3.40.50.300:FF:000063">
    <property type="entry name" value="dynein heavy chain 6, axonemal"/>
    <property type="match status" value="1"/>
</dbReference>
<feature type="coiled-coil region" evidence="19">
    <location>
        <begin position="3006"/>
        <end position="3099"/>
    </location>
</feature>
<proteinExistence type="inferred from homology"/>
<dbReference type="GO" id="GO:0008569">
    <property type="term" value="F:minus-end-directed microtubule motor activity"/>
    <property type="evidence" value="ECO:0007669"/>
    <property type="project" value="InterPro"/>
</dbReference>
<name>A0A1Y2EPG6_9FUNG</name>
<dbReference type="InterPro" id="IPR041228">
    <property type="entry name" value="Dynein_C"/>
</dbReference>
<dbReference type="FunFam" id="1.20.920.20:FF:000006">
    <property type="entry name" value="Dynein, axonemal, heavy chain 6"/>
    <property type="match status" value="1"/>
</dbReference>
<dbReference type="InterPro" id="IPR043160">
    <property type="entry name" value="Dynein_C_barrel"/>
</dbReference>
<dbReference type="GO" id="GO:0031514">
    <property type="term" value="C:motile cilium"/>
    <property type="evidence" value="ECO:0007669"/>
    <property type="project" value="UniProtKB-SubCell"/>
</dbReference>
<organism evidence="22 23">
    <name type="scientific">Neocallimastix californiae</name>
    <dbReference type="NCBI Taxonomy" id="1754190"/>
    <lineage>
        <taxon>Eukaryota</taxon>
        <taxon>Fungi</taxon>
        <taxon>Fungi incertae sedis</taxon>
        <taxon>Chytridiomycota</taxon>
        <taxon>Chytridiomycota incertae sedis</taxon>
        <taxon>Neocallimastigomycetes</taxon>
        <taxon>Neocallimastigales</taxon>
        <taxon>Neocallimastigaceae</taxon>
        <taxon>Neocallimastix</taxon>
    </lineage>
</organism>
<keyword evidence="8" id="KW-0677">Repeat</keyword>
<dbReference type="Pfam" id="PF03028">
    <property type="entry name" value="Dynein_heavy"/>
    <property type="match status" value="1"/>
</dbReference>
<evidence type="ECO:0000256" key="1">
    <source>
        <dbReference type="ARBA" id="ARBA00004230"/>
    </source>
</evidence>
<feature type="domain" description="AAA+ ATPase" evidence="21">
    <location>
        <begin position="1566"/>
        <end position="1665"/>
    </location>
</feature>
<dbReference type="FunFam" id="3.10.490.20:FF:000005">
    <property type="entry name" value="Dynein axonemal heavy chain 6"/>
    <property type="match status" value="1"/>
</dbReference>
<dbReference type="InterPro" id="IPR042228">
    <property type="entry name" value="Dynein_linker_3"/>
</dbReference>
<evidence type="ECO:0000256" key="11">
    <source>
        <dbReference type="ARBA" id="ARBA00022846"/>
    </source>
</evidence>
<dbReference type="FunFam" id="1.20.58.1120:FF:000007">
    <property type="entry name" value="Dynein heavy chain 4"/>
    <property type="match status" value="1"/>
</dbReference>
<dbReference type="GO" id="GO:0005524">
    <property type="term" value="F:ATP binding"/>
    <property type="evidence" value="ECO:0007669"/>
    <property type="project" value="UniProtKB-KW"/>
</dbReference>
<dbReference type="Gene3D" id="1.10.8.1220">
    <property type="match status" value="1"/>
</dbReference>
<feature type="compositionally biased region" description="Acidic residues" evidence="20">
    <location>
        <begin position="727"/>
        <end position="736"/>
    </location>
</feature>
<dbReference type="Pfam" id="PF17852">
    <property type="entry name" value="Dynein_AAA_lid"/>
    <property type="match status" value="1"/>
</dbReference>
<evidence type="ECO:0000256" key="20">
    <source>
        <dbReference type="SAM" id="MobiDB-lite"/>
    </source>
</evidence>
<dbReference type="InterPro" id="IPR026983">
    <property type="entry name" value="DHC"/>
</dbReference>
<dbReference type="InterPro" id="IPR042219">
    <property type="entry name" value="AAA_lid_11_sf"/>
</dbReference>
<keyword evidence="14" id="KW-0969">Cilium</keyword>
<comment type="subunit">
    <text evidence="4">Consists of at least two heavy chains and a number of intermediate and light chains.</text>
</comment>
<keyword evidence="6" id="KW-0963">Cytoplasm</keyword>
<dbReference type="Gene3D" id="1.20.920.20">
    <property type="match status" value="1"/>
</dbReference>
<evidence type="ECO:0000256" key="8">
    <source>
        <dbReference type="ARBA" id="ARBA00022737"/>
    </source>
</evidence>
<dbReference type="EMBL" id="MCOG01000033">
    <property type="protein sequence ID" value="ORY73481.1"/>
    <property type="molecule type" value="Genomic_DNA"/>
</dbReference>
<dbReference type="InterPro" id="IPR041589">
    <property type="entry name" value="DNAH3_AAA_lid_1"/>
</dbReference>
<dbReference type="Gene3D" id="3.20.180.20">
    <property type="entry name" value="Dynein heavy chain, N-terminal domain 2"/>
    <property type="match status" value="1"/>
</dbReference>
<dbReference type="PANTHER" id="PTHR22878">
    <property type="entry name" value="DYNEIN HEAVY CHAIN 6, AXONEMAL-LIKE-RELATED"/>
    <property type="match status" value="1"/>
</dbReference>
<dbReference type="InterPro" id="IPR041466">
    <property type="entry name" value="Dynein_AAA5_ext"/>
</dbReference>
<comment type="similarity">
    <text evidence="3">Belongs to the dynein heavy chain family.</text>
</comment>
<dbReference type="InterPro" id="IPR035706">
    <property type="entry name" value="AAA_9"/>
</dbReference>
<dbReference type="FunFam" id="1.20.920.30:FF:000005">
    <property type="entry name" value="Dynein, axonemal, heavy chain 2"/>
    <property type="match status" value="1"/>
</dbReference>
<feature type="domain" description="AAA+ ATPase" evidence="21">
    <location>
        <begin position="1844"/>
        <end position="1985"/>
    </location>
</feature>
<dbReference type="SMART" id="SM00382">
    <property type="entry name" value="AAA"/>
    <property type="match status" value="3"/>
</dbReference>
<evidence type="ECO:0000256" key="18">
    <source>
        <dbReference type="ARBA" id="ARBA00033439"/>
    </source>
</evidence>
<dbReference type="InterPro" id="IPR004273">
    <property type="entry name" value="Dynein_heavy_D6_P-loop"/>
</dbReference>
<dbReference type="FunFam" id="1.10.8.1220:FF:000001">
    <property type="entry name" value="Dynein axonemal heavy chain 5"/>
    <property type="match status" value="1"/>
</dbReference>
<dbReference type="Gene3D" id="3.10.490.20">
    <property type="match status" value="1"/>
</dbReference>
<feature type="region of interest" description="Disordered" evidence="20">
    <location>
        <begin position="493"/>
        <end position="520"/>
    </location>
</feature>
<dbReference type="FunFam" id="3.20.180.20:FF:000003">
    <property type="entry name" value="Dynein heavy chain 12, axonemal"/>
    <property type="match status" value="1"/>
</dbReference>
<dbReference type="Gene3D" id="3.40.50.300">
    <property type="entry name" value="P-loop containing nucleotide triphosphate hydrolases"/>
    <property type="match status" value="5"/>
</dbReference>
<evidence type="ECO:0000256" key="13">
    <source>
        <dbReference type="ARBA" id="ARBA00023054"/>
    </source>
</evidence>
<evidence type="ECO:0000256" key="5">
    <source>
        <dbReference type="ARBA" id="ARBA00022197"/>
    </source>
</evidence>
<dbReference type="Gene3D" id="1.10.8.720">
    <property type="entry name" value="Region D6 of dynein motor"/>
    <property type="match status" value="1"/>
</dbReference>
<keyword evidence="15" id="KW-0505">Motor protein</keyword>
<dbReference type="InterPro" id="IPR003593">
    <property type="entry name" value="AAA+_ATPase"/>
</dbReference>
<evidence type="ECO:0000256" key="14">
    <source>
        <dbReference type="ARBA" id="ARBA00023069"/>
    </source>
</evidence>
<evidence type="ECO:0000256" key="9">
    <source>
        <dbReference type="ARBA" id="ARBA00022741"/>
    </source>
</evidence>
<gene>
    <name evidence="22" type="ORF">LY90DRAFT_378642</name>
</gene>
<protein>
    <recommendedName>
        <fullName evidence="5">Dynein heavy chain, cytoplasmic</fullName>
    </recommendedName>
    <alternativeName>
        <fullName evidence="18">Dynein heavy chain, cytosolic</fullName>
    </alternativeName>
</protein>
<dbReference type="Gene3D" id="1.10.472.130">
    <property type="match status" value="1"/>
</dbReference>
<dbReference type="Gene3D" id="1.20.58.1120">
    <property type="match status" value="1"/>
</dbReference>
<feature type="non-terminal residue" evidence="22">
    <location>
        <position position="1"/>
    </location>
</feature>
<dbReference type="InterPro" id="IPR042222">
    <property type="entry name" value="Dynein_2_N"/>
</dbReference>
<dbReference type="Pfam" id="PF18199">
    <property type="entry name" value="Dynein_C"/>
    <property type="match status" value="1"/>
</dbReference>
<dbReference type="FunFam" id="3.40.50.300:FF:000049">
    <property type="entry name" value="Dynein, axonemal, heavy chain 5"/>
    <property type="match status" value="1"/>
</dbReference>
<dbReference type="Gene3D" id="1.10.8.710">
    <property type="match status" value="1"/>
</dbReference>
<dbReference type="FunFam" id="1.10.8.710:FF:000004">
    <property type="entry name" value="Dynein axonemal heavy chain 6"/>
    <property type="match status" value="1"/>
</dbReference>
<dbReference type="InterPro" id="IPR035699">
    <property type="entry name" value="AAA_6"/>
</dbReference>
<dbReference type="OrthoDB" id="447173at2759"/>
<dbReference type="PANTHER" id="PTHR22878:SF68">
    <property type="entry name" value="DYNEIN HEAVY CHAIN 6, AXONEMAL-LIKE"/>
    <property type="match status" value="1"/>
</dbReference>
<dbReference type="GO" id="GO:0045505">
    <property type="term" value="F:dynein intermediate chain binding"/>
    <property type="evidence" value="ECO:0007669"/>
    <property type="project" value="InterPro"/>
</dbReference>
<dbReference type="Gene3D" id="6.10.140.1060">
    <property type="match status" value="1"/>
</dbReference>
<feature type="compositionally biased region" description="Basic and acidic residues" evidence="20">
    <location>
        <begin position="290"/>
        <end position="323"/>
    </location>
</feature>
<accession>A0A1Y2EPG6</accession>
<evidence type="ECO:0000256" key="17">
    <source>
        <dbReference type="ARBA" id="ARBA00023273"/>
    </source>
</evidence>
<dbReference type="InterPro" id="IPR013602">
    <property type="entry name" value="Dynein_heavy_linker"/>
</dbReference>
<evidence type="ECO:0000259" key="21">
    <source>
        <dbReference type="SMART" id="SM00382"/>
    </source>
</evidence>
<feature type="domain" description="AAA+ ATPase" evidence="21">
    <location>
        <begin position="2193"/>
        <end position="2341"/>
    </location>
</feature>
<comment type="caution">
    <text evidence="22">The sequence shown here is derived from an EMBL/GenBank/DDBJ whole genome shotgun (WGS) entry which is preliminary data.</text>
</comment>
<evidence type="ECO:0000256" key="19">
    <source>
        <dbReference type="SAM" id="Coils"/>
    </source>
</evidence>
<dbReference type="Pfam" id="PF12781">
    <property type="entry name" value="AAA_9"/>
    <property type="match status" value="1"/>
</dbReference>
<dbReference type="Proteomes" id="UP000193920">
    <property type="component" value="Unassembled WGS sequence"/>
</dbReference>
<keyword evidence="11" id="KW-0282">Flagellum</keyword>
<dbReference type="FunFam" id="1.20.140.100:FF:000004">
    <property type="entry name" value="Dynein axonemal heavy chain 6"/>
    <property type="match status" value="1"/>
</dbReference>
<evidence type="ECO:0000313" key="23">
    <source>
        <dbReference type="Proteomes" id="UP000193920"/>
    </source>
</evidence>
<feature type="compositionally biased region" description="Acidic residues" evidence="20">
    <location>
        <begin position="704"/>
        <end position="719"/>
    </location>
</feature>
<dbReference type="FunFam" id="3.40.50.300:FF:002141">
    <property type="entry name" value="Dynein heavy chain"/>
    <property type="match status" value="1"/>
</dbReference>
<dbReference type="InterPro" id="IPR024743">
    <property type="entry name" value="Dynein_HC_stalk"/>
</dbReference>
<dbReference type="Pfam" id="PF12777">
    <property type="entry name" value="MT"/>
    <property type="match status" value="1"/>
</dbReference>
<feature type="region of interest" description="Disordered" evidence="20">
    <location>
        <begin position="687"/>
        <end position="736"/>
    </location>
</feature>